<dbReference type="Proteomes" id="UP001328107">
    <property type="component" value="Unassembled WGS sequence"/>
</dbReference>
<keyword evidence="2" id="KW-1185">Reference proteome</keyword>
<sequence length="72" mass="7945">VHVPGFPNESHWNESYYVNETTALAIRNKRGAAGVIVIEAMGASRRSSDKSDKESDGSEYIQQPKCTLCLCQ</sequence>
<reference evidence="2" key="1">
    <citation type="submission" date="2022-10" db="EMBL/GenBank/DDBJ databases">
        <title>Genome assembly of Pristionchus species.</title>
        <authorList>
            <person name="Yoshida K."/>
            <person name="Sommer R.J."/>
        </authorList>
    </citation>
    <scope>NUCLEOTIDE SEQUENCE [LARGE SCALE GENOMIC DNA]</scope>
    <source>
        <strain evidence="2">RS5460</strain>
    </source>
</reference>
<feature type="non-terminal residue" evidence="1">
    <location>
        <position position="1"/>
    </location>
</feature>
<evidence type="ECO:0000313" key="2">
    <source>
        <dbReference type="Proteomes" id="UP001328107"/>
    </source>
</evidence>
<name>A0AAN5I843_9BILA</name>
<dbReference type="EMBL" id="BTRK01000005">
    <property type="protein sequence ID" value="GMR56142.1"/>
    <property type="molecule type" value="Genomic_DNA"/>
</dbReference>
<gene>
    <name evidence="1" type="ORF">PMAYCL1PPCAC_26337</name>
</gene>
<organism evidence="1 2">
    <name type="scientific">Pristionchus mayeri</name>
    <dbReference type="NCBI Taxonomy" id="1317129"/>
    <lineage>
        <taxon>Eukaryota</taxon>
        <taxon>Metazoa</taxon>
        <taxon>Ecdysozoa</taxon>
        <taxon>Nematoda</taxon>
        <taxon>Chromadorea</taxon>
        <taxon>Rhabditida</taxon>
        <taxon>Rhabditina</taxon>
        <taxon>Diplogasteromorpha</taxon>
        <taxon>Diplogasteroidea</taxon>
        <taxon>Neodiplogasteridae</taxon>
        <taxon>Pristionchus</taxon>
    </lineage>
</organism>
<evidence type="ECO:0000313" key="1">
    <source>
        <dbReference type="EMBL" id="GMR56142.1"/>
    </source>
</evidence>
<protein>
    <submittedName>
        <fullName evidence="1">Uncharacterized protein</fullName>
    </submittedName>
</protein>
<comment type="caution">
    <text evidence="1">The sequence shown here is derived from an EMBL/GenBank/DDBJ whole genome shotgun (WGS) entry which is preliminary data.</text>
</comment>
<dbReference type="AlphaFoldDB" id="A0AAN5I843"/>
<accession>A0AAN5I843</accession>
<proteinExistence type="predicted"/>